<keyword evidence="1" id="KW-1133">Transmembrane helix</keyword>
<keyword evidence="1" id="KW-0472">Membrane</keyword>
<evidence type="ECO:0000313" key="3">
    <source>
        <dbReference type="Proteomes" id="UP000574133"/>
    </source>
</evidence>
<reference evidence="2 3" key="1">
    <citation type="submission" date="2020-08" db="EMBL/GenBank/DDBJ databases">
        <title>Cohnella phylogeny.</title>
        <authorList>
            <person name="Dunlap C."/>
        </authorList>
    </citation>
    <scope>NUCLEOTIDE SEQUENCE [LARGE SCALE GENOMIC DNA]</scope>
    <source>
        <strain evidence="2 3">DSM 103658</strain>
    </source>
</reference>
<evidence type="ECO:0000256" key="1">
    <source>
        <dbReference type="SAM" id="Phobius"/>
    </source>
</evidence>
<name>A0A841TFR7_9BACL</name>
<feature type="transmembrane region" description="Helical" evidence="1">
    <location>
        <begin position="164"/>
        <end position="184"/>
    </location>
</feature>
<dbReference type="EMBL" id="JACJVN010000028">
    <property type="protein sequence ID" value="MBB6677311.1"/>
    <property type="molecule type" value="Genomic_DNA"/>
</dbReference>
<accession>A0A841TFR7</accession>
<organism evidence="2 3">
    <name type="scientific">Cohnella lubricantis</name>
    <dbReference type="NCBI Taxonomy" id="2163172"/>
    <lineage>
        <taxon>Bacteria</taxon>
        <taxon>Bacillati</taxon>
        <taxon>Bacillota</taxon>
        <taxon>Bacilli</taxon>
        <taxon>Bacillales</taxon>
        <taxon>Paenibacillaceae</taxon>
        <taxon>Cohnella</taxon>
    </lineage>
</organism>
<sequence>MSRVAGVIRMQLKDWIWIALPWIVLLSAFFVNLILFATIDTEEENYTGALASIFIILFTNGIMTINQQFSFALGFSVRRKDYFWGTTAVVLILSALYAAALTVLTLVERASGGWGARLHFFRVHSLSDGSAAEWGWIMFVAFLNMFFAGFVFSCWKRRFGLKALFALLVVLALVLIVVSVLGTYYEGWDNLYRLLKPLSVGKLFTWLIIPPAINAFISYLLLRRTTA</sequence>
<comment type="caution">
    <text evidence="2">The sequence shown here is derived from an EMBL/GenBank/DDBJ whole genome shotgun (WGS) entry which is preliminary data.</text>
</comment>
<feature type="transmembrane region" description="Helical" evidence="1">
    <location>
        <begin position="15"/>
        <end position="39"/>
    </location>
</feature>
<gene>
    <name evidence="2" type="ORF">H4Q31_08235</name>
</gene>
<keyword evidence="3" id="KW-1185">Reference proteome</keyword>
<feature type="transmembrane region" description="Helical" evidence="1">
    <location>
        <begin position="134"/>
        <end position="152"/>
    </location>
</feature>
<evidence type="ECO:0000313" key="2">
    <source>
        <dbReference type="EMBL" id="MBB6677311.1"/>
    </source>
</evidence>
<dbReference type="RefSeq" id="WP_185178578.1">
    <property type="nucleotide sequence ID" value="NZ_CBCSEP010000004.1"/>
</dbReference>
<keyword evidence="1" id="KW-0812">Transmembrane</keyword>
<dbReference type="Proteomes" id="UP000574133">
    <property type="component" value="Unassembled WGS sequence"/>
</dbReference>
<feature type="transmembrane region" description="Helical" evidence="1">
    <location>
        <begin position="82"/>
        <end position="107"/>
    </location>
</feature>
<dbReference type="AlphaFoldDB" id="A0A841TFR7"/>
<proteinExistence type="predicted"/>
<feature type="transmembrane region" description="Helical" evidence="1">
    <location>
        <begin position="204"/>
        <end position="222"/>
    </location>
</feature>
<protein>
    <submittedName>
        <fullName evidence="2">Uncharacterized protein</fullName>
    </submittedName>
</protein>